<dbReference type="InterPro" id="IPR011009">
    <property type="entry name" value="Kinase-like_dom_sf"/>
</dbReference>
<dbReference type="InterPro" id="IPR001245">
    <property type="entry name" value="Ser-Thr/Tyr_kinase_cat_dom"/>
</dbReference>
<dbReference type="PANTHER" id="PTHR24418">
    <property type="entry name" value="TYROSINE-PROTEIN KINASE"/>
    <property type="match status" value="1"/>
</dbReference>
<organism evidence="4 5">
    <name type="scientific">Ridgeia piscesae</name>
    <name type="common">Tubeworm</name>
    <dbReference type="NCBI Taxonomy" id="27915"/>
    <lineage>
        <taxon>Eukaryota</taxon>
        <taxon>Metazoa</taxon>
        <taxon>Spiralia</taxon>
        <taxon>Lophotrochozoa</taxon>
        <taxon>Annelida</taxon>
        <taxon>Polychaeta</taxon>
        <taxon>Sedentaria</taxon>
        <taxon>Canalipalpata</taxon>
        <taxon>Sabellida</taxon>
        <taxon>Siboglinidae</taxon>
        <taxon>Ridgeia</taxon>
    </lineage>
</organism>
<keyword evidence="5" id="KW-1185">Reference proteome</keyword>
<dbReference type="InterPro" id="IPR000719">
    <property type="entry name" value="Prot_kinase_dom"/>
</dbReference>
<evidence type="ECO:0000313" key="5">
    <source>
        <dbReference type="Proteomes" id="UP001209878"/>
    </source>
</evidence>
<dbReference type="Proteomes" id="UP001209878">
    <property type="component" value="Unassembled WGS sequence"/>
</dbReference>
<dbReference type="Gene3D" id="1.10.510.10">
    <property type="entry name" value="Transferase(Phosphotransferase) domain 1"/>
    <property type="match status" value="1"/>
</dbReference>
<reference evidence="4" key="1">
    <citation type="journal article" date="2023" name="Mol. Biol. Evol.">
        <title>Third-Generation Sequencing Reveals the Adaptive Role of the Epigenome in Three Deep-Sea Polychaetes.</title>
        <authorList>
            <person name="Perez M."/>
            <person name="Aroh O."/>
            <person name="Sun Y."/>
            <person name="Lan Y."/>
            <person name="Juniper S.K."/>
            <person name="Young C.R."/>
            <person name="Angers B."/>
            <person name="Qian P.Y."/>
        </authorList>
    </citation>
    <scope>NUCLEOTIDE SEQUENCE</scope>
    <source>
        <strain evidence="4">R07B-5</strain>
    </source>
</reference>
<dbReference type="AlphaFoldDB" id="A0AAD9NKM8"/>
<dbReference type="EMBL" id="JAODUO010000867">
    <property type="protein sequence ID" value="KAK2173545.1"/>
    <property type="molecule type" value="Genomic_DNA"/>
</dbReference>
<dbReference type="Pfam" id="PF07714">
    <property type="entry name" value="PK_Tyr_Ser-Thr"/>
    <property type="match status" value="1"/>
</dbReference>
<keyword evidence="2" id="KW-0067">ATP-binding</keyword>
<dbReference type="InterPro" id="IPR050198">
    <property type="entry name" value="Non-receptor_tyrosine_kinases"/>
</dbReference>
<dbReference type="PROSITE" id="PS50011">
    <property type="entry name" value="PROTEIN_KINASE_DOM"/>
    <property type="match status" value="1"/>
</dbReference>
<name>A0AAD9NKM8_RIDPI</name>
<comment type="caution">
    <text evidence="4">The sequence shown here is derived from an EMBL/GenBank/DDBJ whole genome shotgun (WGS) entry which is preliminary data.</text>
</comment>
<dbReference type="SMART" id="SM00219">
    <property type="entry name" value="TyrKc"/>
    <property type="match status" value="1"/>
</dbReference>
<evidence type="ECO:0000256" key="1">
    <source>
        <dbReference type="ARBA" id="ARBA00022741"/>
    </source>
</evidence>
<protein>
    <recommendedName>
        <fullName evidence="3">Protein kinase domain-containing protein</fullName>
    </recommendedName>
</protein>
<proteinExistence type="predicted"/>
<dbReference type="InterPro" id="IPR020635">
    <property type="entry name" value="Tyr_kinase_cat_dom"/>
</dbReference>
<accession>A0AAD9NKM8</accession>
<evidence type="ECO:0000259" key="3">
    <source>
        <dbReference type="PROSITE" id="PS50011"/>
    </source>
</evidence>
<dbReference type="GO" id="GO:0004713">
    <property type="term" value="F:protein tyrosine kinase activity"/>
    <property type="evidence" value="ECO:0007669"/>
    <property type="project" value="InterPro"/>
</dbReference>
<gene>
    <name evidence="4" type="ORF">NP493_868g02033</name>
</gene>
<evidence type="ECO:0000256" key="2">
    <source>
        <dbReference type="ARBA" id="ARBA00022840"/>
    </source>
</evidence>
<evidence type="ECO:0000313" key="4">
    <source>
        <dbReference type="EMBL" id="KAK2173545.1"/>
    </source>
</evidence>
<keyword evidence="1" id="KW-0547">Nucleotide-binding</keyword>
<dbReference type="GO" id="GO:0005524">
    <property type="term" value="F:ATP binding"/>
    <property type="evidence" value="ECO:0007669"/>
    <property type="project" value="UniProtKB-KW"/>
</dbReference>
<feature type="domain" description="Protein kinase" evidence="3">
    <location>
        <begin position="1"/>
        <end position="236"/>
    </location>
</feature>
<sequence>MLKEMSEEEKDQLRQLNHPHVATVVRFVMETDLSISMLMDCLSDDTLLALMTRSEHLESRFSYYEQIADGMAYLHDRHFIHGCLQAKFIYVTPNGRAIIGQLARATLVHLDVYDDDVSQVMEQPFENPPTNTIRWMSKETNESRFMTQKSDVHSFGVLIWEAENALCQPSDTPSTHLAPYSHVEYDQVVEVQRQRHTLPQSPQCPDWLYELVKAFTANPCCRRPSFPEAKRCLQIR</sequence>
<dbReference type="SUPFAM" id="SSF56112">
    <property type="entry name" value="Protein kinase-like (PK-like)"/>
    <property type="match status" value="1"/>
</dbReference>